<dbReference type="PANTHER" id="PTHR33393">
    <property type="entry name" value="POLYGLUTAMINE SYNTHESIS ACCESSORY PROTEIN RV0574C-RELATED"/>
    <property type="match status" value="1"/>
</dbReference>
<accession>A0A943I6T3</accession>
<sequence>MKKIVILIALLCMLVGCFGDNGSEVKKTEVNKKENNTVEKKEPVETSVKLNFAGDFTLGNYVNQAYSGSFDQEYEKNGKDSSYFLKNVKNVFASDDLTIVNLEGPLTDATAHVEKQFPFKGLKEYANILVDGSIEVVSLANNHSEDYYKQGMDDTKAALEEKGIGYFGYATSFVEEVKGIKVGFLGYRSMSVSMNNEQGRKTIKNAIEDLKTNQGTDVVVVYFHWGVEREYDANDDQRNLAKFTIDSGADLVVGSHPHVLQGIENYNGKPIVYSLGNFCFGGNRNPSDSDTMIYSVTMNFVDGVYSSCDYEIIPCSITSVSGRNNYQPMILQGDEKKRVLKKVERYSY</sequence>
<dbReference type="SUPFAM" id="SSF56300">
    <property type="entry name" value="Metallo-dependent phosphatases"/>
    <property type="match status" value="1"/>
</dbReference>
<evidence type="ECO:0000259" key="3">
    <source>
        <dbReference type="SMART" id="SM00854"/>
    </source>
</evidence>
<protein>
    <submittedName>
        <fullName evidence="4">CapA family protein</fullName>
    </submittedName>
</protein>
<dbReference type="InterPro" id="IPR052169">
    <property type="entry name" value="CW_Biosynth-Accessory"/>
</dbReference>
<dbReference type="EMBL" id="JAGZCC010000006">
    <property type="protein sequence ID" value="MBS5587516.1"/>
    <property type="molecule type" value="Genomic_DNA"/>
</dbReference>
<dbReference type="Proteomes" id="UP000751224">
    <property type="component" value="Unassembled WGS sequence"/>
</dbReference>
<dbReference type="Pfam" id="PF09587">
    <property type="entry name" value="PGA_cap"/>
    <property type="match status" value="1"/>
</dbReference>
<proteinExistence type="inferred from homology"/>
<dbReference type="PROSITE" id="PS51257">
    <property type="entry name" value="PROKAR_LIPOPROTEIN"/>
    <property type="match status" value="1"/>
</dbReference>
<dbReference type="SMART" id="SM00854">
    <property type="entry name" value="PGA_cap"/>
    <property type="match status" value="1"/>
</dbReference>
<feature type="signal peptide" evidence="2">
    <location>
        <begin position="1"/>
        <end position="22"/>
    </location>
</feature>
<evidence type="ECO:0000313" key="4">
    <source>
        <dbReference type="EMBL" id="MBS5587516.1"/>
    </source>
</evidence>
<evidence type="ECO:0000313" key="5">
    <source>
        <dbReference type="Proteomes" id="UP000751224"/>
    </source>
</evidence>
<dbReference type="InterPro" id="IPR019079">
    <property type="entry name" value="Capsule_synth_CapA"/>
</dbReference>
<reference evidence="4" key="1">
    <citation type="submission" date="2021-02" db="EMBL/GenBank/DDBJ databases">
        <title>Infant gut strain persistence is associated with maternal origin, phylogeny, and functional potential including surface adhesion and iron acquisition.</title>
        <authorList>
            <person name="Lou Y.C."/>
        </authorList>
    </citation>
    <scope>NUCLEOTIDE SEQUENCE</scope>
    <source>
        <strain evidence="4">L3_108_000G1_dasL3_108_000G1_metabat.metabat.11</strain>
    </source>
</reference>
<dbReference type="Gene3D" id="3.60.21.10">
    <property type="match status" value="1"/>
</dbReference>
<evidence type="ECO:0000256" key="1">
    <source>
        <dbReference type="ARBA" id="ARBA00005662"/>
    </source>
</evidence>
<dbReference type="AlphaFoldDB" id="A0A943I6T3"/>
<comment type="similarity">
    <text evidence="1">Belongs to the CapA family.</text>
</comment>
<dbReference type="PANTHER" id="PTHR33393:SF13">
    <property type="entry name" value="PGA BIOSYNTHESIS PROTEIN CAPA"/>
    <property type="match status" value="1"/>
</dbReference>
<gene>
    <name evidence="4" type="ORF">KHX14_01670</name>
</gene>
<feature type="chain" id="PRO_5039457953" evidence="2">
    <location>
        <begin position="23"/>
        <end position="348"/>
    </location>
</feature>
<dbReference type="InterPro" id="IPR029052">
    <property type="entry name" value="Metallo-depent_PP-like"/>
</dbReference>
<organism evidence="4 5">
    <name type="scientific">Thomasclavelia spiroformis</name>
    <dbReference type="NCBI Taxonomy" id="29348"/>
    <lineage>
        <taxon>Bacteria</taxon>
        <taxon>Bacillati</taxon>
        <taxon>Bacillota</taxon>
        <taxon>Erysipelotrichia</taxon>
        <taxon>Erysipelotrichales</taxon>
        <taxon>Coprobacillaceae</taxon>
        <taxon>Thomasclavelia</taxon>
    </lineage>
</organism>
<keyword evidence="2" id="KW-0732">Signal</keyword>
<name>A0A943I6T3_9FIRM</name>
<dbReference type="CDD" id="cd07381">
    <property type="entry name" value="MPP_CapA"/>
    <property type="match status" value="1"/>
</dbReference>
<comment type="caution">
    <text evidence="4">The sequence shown here is derived from an EMBL/GenBank/DDBJ whole genome shotgun (WGS) entry which is preliminary data.</text>
</comment>
<evidence type="ECO:0000256" key="2">
    <source>
        <dbReference type="SAM" id="SignalP"/>
    </source>
</evidence>
<dbReference type="RefSeq" id="WP_297670157.1">
    <property type="nucleotide sequence ID" value="NZ_JAGZCC010000006.1"/>
</dbReference>
<feature type="domain" description="Capsule synthesis protein CapA" evidence="3">
    <location>
        <begin position="49"/>
        <end position="282"/>
    </location>
</feature>